<reference evidence="1" key="2">
    <citation type="submission" date="2007-03" db="EMBL/GenBank/DDBJ databases">
        <authorList>
            <consortium name="The International Medicago Genome Annotation Group"/>
        </authorList>
    </citation>
    <scope>NUCLEOTIDE SEQUENCE</scope>
</reference>
<evidence type="ECO:0000313" key="1">
    <source>
        <dbReference type="EMBL" id="ABN08720.1"/>
    </source>
</evidence>
<dbReference type="EMBL" id="AC158497">
    <property type="protein sequence ID" value="ABN08720.1"/>
    <property type="molecule type" value="Genomic_DNA"/>
</dbReference>
<organism evidence="1">
    <name type="scientific">Medicago truncatula</name>
    <name type="common">Barrel medic</name>
    <name type="synonym">Medicago tribuloides</name>
    <dbReference type="NCBI Taxonomy" id="3880"/>
    <lineage>
        <taxon>Eukaryota</taxon>
        <taxon>Viridiplantae</taxon>
        <taxon>Streptophyta</taxon>
        <taxon>Embryophyta</taxon>
        <taxon>Tracheophyta</taxon>
        <taxon>Spermatophyta</taxon>
        <taxon>Magnoliopsida</taxon>
        <taxon>eudicotyledons</taxon>
        <taxon>Gunneridae</taxon>
        <taxon>Pentapetalae</taxon>
        <taxon>rosids</taxon>
        <taxon>fabids</taxon>
        <taxon>Fabales</taxon>
        <taxon>Fabaceae</taxon>
        <taxon>Papilionoideae</taxon>
        <taxon>50 kb inversion clade</taxon>
        <taxon>NPAAA clade</taxon>
        <taxon>Hologalegina</taxon>
        <taxon>IRL clade</taxon>
        <taxon>Trifolieae</taxon>
        <taxon>Medicago</taxon>
    </lineage>
</organism>
<protein>
    <submittedName>
        <fullName evidence="1">Uncharacterized protein</fullName>
    </submittedName>
</protein>
<reference evidence="1" key="1">
    <citation type="submission" date="2005-04" db="EMBL/GenBank/DDBJ databases">
        <authorList>
            <person name="Town C.D."/>
        </authorList>
    </citation>
    <scope>NUCLEOTIDE SEQUENCE</scope>
</reference>
<proteinExistence type="predicted"/>
<dbReference type="AlphaFoldDB" id="A2Q520"/>
<gene>
    <name evidence="1" type="ORF">MtrDRAFT_AC158497g27v2</name>
</gene>
<accession>A2Q520</accession>
<name>A2Q520_MEDTR</name>
<sequence length="50" mass="5700">MEDKGGEEKKEASSFHLVIPEVVNKSDCSNNTPKILRCTMIENIHHMMLN</sequence>